<dbReference type="InterPro" id="IPR011011">
    <property type="entry name" value="Znf_FYVE_PHD"/>
</dbReference>
<dbReference type="CDD" id="cd15505">
    <property type="entry name" value="PHD_ING"/>
    <property type="match status" value="1"/>
</dbReference>
<evidence type="ECO:0000256" key="1">
    <source>
        <dbReference type="ARBA" id="ARBA00004123"/>
    </source>
</evidence>
<dbReference type="SMART" id="SM00249">
    <property type="entry name" value="PHD"/>
    <property type="match status" value="1"/>
</dbReference>
<dbReference type="PROSITE" id="PS01359">
    <property type="entry name" value="ZF_PHD_1"/>
    <property type="match status" value="1"/>
</dbReference>
<feature type="binding site" evidence="12">
    <location>
        <position position="284"/>
    </location>
    <ligand>
        <name>Zn(2+)</name>
        <dbReference type="ChEBI" id="CHEBI:29105"/>
        <label>1</label>
    </ligand>
</feature>
<feature type="domain" description="PHD-type" evidence="17">
    <location>
        <begin position="257"/>
        <end position="306"/>
    </location>
</feature>
<feature type="region of interest" description="Disordered" evidence="16">
    <location>
        <begin position="1"/>
        <end position="24"/>
    </location>
</feature>
<feature type="binding site" evidence="12">
    <location>
        <position position="287"/>
    </location>
    <ligand>
        <name>Zn(2+)</name>
        <dbReference type="ChEBI" id="CHEBI:29105"/>
        <label>1</label>
    </ligand>
</feature>
<protein>
    <recommendedName>
        <fullName evidence="14">Chromatin modification-related protein</fullName>
    </recommendedName>
</protein>
<evidence type="ECO:0000256" key="2">
    <source>
        <dbReference type="ARBA" id="ARBA00010210"/>
    </source>
</evidence>
<feature type="binding site" evidence="12">
    <location>
        <position position="278"/>
    </location>
    <ligand>
        <name>Zn(2+)</name>
        <dbReference type="ChEBI" id="CHEBI:29105"/>
        <label>2</label>
    </ligand>
</feature>
<feature type="binding site" evidence="12">
    <location>
        <position position="260"/>
    </location>
    <ligand>
        <name>Zn(2+)</name>
        <dbReference type="ChEBI" id="CHEBI:29105"/>
        <label>1</label>
    </ligand>
</feature>
<feature type="compositionally biased region" description="Polar residues" evidence="16">
    <location>
        <begin position="9"/>
        <end position="24"/>
    </location>
</feature>
<keyword evidence="8" id="KW-0805">Transcription regulation</keyword>
<dbReference type="InterPro" id="IPR001965">
    <property type="entry name" value="Znf_PHD"/>
</dbReference>
<feature type="site" description="Histone H3K4me3 binding" evidence="11">
    <location>
        <position position="270"/>
    </location>
</feature>
<dbReference type="InterPro" id="IPR019786">
    <property type="entry name" value="Zinc_finger_PHD-type_CS"/>
</dbReference>
<feature type="coiled-coil region" evidence="15">
    <location>
        <begin position="28"/>
        <end position="55"/>
    </location>
</feature>
<evidence type="ECO:0000256" key="5">
    <source>
        <dbReference type="ARBA" id="ARBA00022771"/>
    </source>
</evidence>
<evidence type="ECO:0000313" key="19">
    <source>
        <dbReference type="Proteomes" id="UP000250043"/>
    </source>
</evidence>
<evidence type="ECO:0000313" key="18">
    <source>
        <dbReference type="EMBL" id="OCH94269.1"/>
    </source>
</evidence>
<organism evidence="18 19">
    <name type="scientific">Obba rivulosa</name>
    <dbReference type="NCBI Taxonomy" id="1052685"/>
    <lineage>
        <taxon>Eukaryota</taxon>
        <taxon>Fungi</taxon>
        <taxon>Dikarya</taxon>
        <taxon>Basidiomycota</taxon>
        <taxon>Agaricomycotina</taxon>
        <taxon>Agaricomycetes</taxon>
        <taxon>Polyporales</taxon>
        <taxon>Gelatoporiaceae</taxon>
        <taxon>Obba</taxon>
    </lineage>
</organism>
<dbReference type="CDD" id="cd16858">
    <property type="entry name" value="ING_ING3_Yng2p"/>
    <property type="match status" value="1"/>
</dbReference>
<feature type="site" description="Histone H3K4me3 binding" evidence="11">
    <location>
        <position position="259"/>
    </location>
</feature>
<accession>A0A8E2DR39</accession>
<feature type="compositionally biased region" description="Low complexity" evidence="16">
    <location>
        <begin position="162"/>
        <end position="174"/>
    </location>
</feature>
<keyword evidence="5 13" id="KW-0863">Zinc-finger</keyword>
<dbReference type="EMBL" id="KV722345">
    <property type="protein sequence ID" value="OCH94269.1"/>
    <property type="molecule type" value="Genomic_DNA"/>
</dbReference>
<comment type="function">
    <text evidence="14">Component of an histone acetyltransferase complex.</text>
</comment>
<dbReference type="Gene3D" id="3.30.40.10">
    <property type="entry name" value="Zinc/RING finger domain, C3HC4 (zinc finger)"/>
    <property type="match status" value="1"/>
</dbReference>
<dbReference type="Pfam" id="PF12998">
    <property type="entry name" value="ING"/>
    <property type="match status" value="1"/>
</dbReference>
<feature type="binding site" evidence="12">
    <location>
        <position position="300"/>
    </location>
    <ligand>
        <name>Zn(2+)</name>
        <dbReference type="ChEBI" id="CHEBI:29105"/>
        <label>2</label>
    </ligand>
</feature>
<evidence type="ECO:0000259" key="17">
    <source>
        <dbReference type="PROSITE" id="PS50016"/>
    </source>
</evidence>
<feature type="site" description="Histone H3K4me3 binding" evidence="11">
    <location>
        <position position="274"/>
    </location>
</feature>
<keyword evidence="6 12" id="KW-0862">Zinc</keyword>
<keyword evidence="4 12" id="KW-0479">Metal-binding</keyword>
<keyword evidence="7 14" id="KW-0156">Chromatin regulator</keyword>
<evidence type="ECO:0000256" key="14">
    <source>
        <dbReference type="RuleBase" id="RU361213"/>
    </source>
</evidence>
<dbReference type="SUPFAM" id="SSF57903">
    <property type="entry name" value="FYVE/PHD zinc finger"/>
    <property type="match status" value="1"/>
</dbReference>
<evidence type="ECO:0000256" key="16">
    <source>
        <dbReference type="SAM" id="MobiDB-lite"/>
    </source>
</evidence>
<evidence type="ECO:0000256" key="11">
    <source>
        <dbReference type="PIRSR" id="PIRSR628651-50"/>
    </source>
</evidence>
<dbReference type="GO" id="GO:0000785">
    <property type="term" value="C:chromatin"/>
    <property type="evidence" value="ECO:0007669"/>
    <property type="project" value="UniProtKB-ARBA"/>
</dbReference>
<evidence type="ECO:0000256" key="3">
    <source>
        <dbReference type="ARBA" id="ARBA00022604"/>
    </source>
</evidence>
<name>A0A8E2DR39_9APHY</name>
<reference evidence="18 19" key="1">
    <citation type="submission" date="2016-07" db="EMBL/GenBank/DDBJ databases">
        <title>Draft genome of the white-rot fungus Obba rivulosa 3A-2.</title>
        <authorList>
            <consortium name="DOE Joint Genome Institute"/>
            <person name="Miettinen O."/>
            <person name="Riley R."/>
            <person name="Acob R."/>
            <person name="Barry K."/>
            <person name="Cullen D."/>
            <person name="De Vries R."/>
            <person name="Hainaut M."/>
            <person name="Hatakka A."/>
            <person name="Henrissat B."/>
            <person name="Hilden K."/>
            <person name="Kuo R."/>
            <person name="Labutti K."/>
            <person name="Lipzen A."/>
            <person name="Makela M.R."/>
            <person name="Sandor L."/>
            <person name="Spatafora J.W."/>
            <person name="Grigoriev I.V."/>
            <person name="Hibbett D.S."/>
        </authorList>
    </citation>
    <scope>NUCLEOTIDE SEQUENCE [LARGE SCALE GENOMIC DNA]</scope>
    <source>
        <strain evidence="18 19">3A-2</strain>
    </source>
</reference>
<evidence type="ECO:0000256" key="6">
    <source>
        <dbReference type="ARBA" id="ARBA00022833"/>
    </source>
</evidence>
<evidence type="ECO:0000256" key="13">
    <source>
        <dbReference type="PROSITE-ProRule" id="PRU00146"/>
    </source>
</evidence>
<evidence type="ECO:0000256" key="15">
    <source>
        <dbReference type="SAM" id="Coils"/>
    </source>
</evidence>
<dbReference type="SMART" id="SM01408">
    <property type="entry name" value="ING"/>
    <property type="match status" value="1"/>
</dbReference>
<feature type="region of interest" description="Disordered" evidence="16">
    <location>
        <begin position="162"/>
        <end position="251"/>
    </location>
</feature>
<evidence type="ECO:0000256" key="7">
    <source>
        <dbReference type="ARBA" id="ARBA00022853"/>
    </source>
</evidence>
<dbReference type="AlphaFoldDB" id="A0A8E2DR39"/>
<evidence type="ECO:0000256" key="8">
    <source>
        <dbReference type="ARBA" id="ARBA00023015"/>
    </source>
</evidence>
<dbReference type="InterPro" id="IPR013083">
    <property type="entry name" value="Znf_RING/FYVE/PHD"/>
</dbReference>
<evidence type="ECO:0000256" key="10">
    <source>
        <dbReference type="ARBA" id="ARBA00023242"/>
    </source>
</evidence>
<dbReference type="InterPro" id="IPR024610">
    <property type="entry name" value="ING_N_histone-binding"/>
</dbReference>
<sequence length="331" mass="35846">MTRDRPATAKNSLANGYTSGLDNLPNETQFLLAEIKHKEARSQELQQEIQKEGAKYIRHSLRSASNTPGQALSAKDTVIPQTIAASYAEIERLGVEKEQLADRLVAIIQRARARLEHDLSRVLVLQGDLDRSAEGGYYTTPSIRNPVQQINESLRNAISIPEAPATPAAGSAPPQKKRRVTATASAASIKLPSPAPVPASAYTGTGQRSRLSQVHPRQSPRSRRVTASAGLDADEDAEGEEDLEEGMEEGGDAEDKELYCFCQKLSYGEMIACDNPDCRYQWFHLPCVNLKPPLPDSWFCSECASKRGITVAVTTGGGGGSSSSGRKGRKK</sequence>
<dbReference type="GO" id="GO:0005634">
    <property type="term" value="C:nucleus"/>
    <property type="evidence" value="ECO:0007669"/>
    <property type="project" value="UniProtKB-SubCell"/>
</dbReference>
<dbReference type="GO" id="GO:0008270">
    <property type="term" value="F:zinc ion binding"/>
    <property type="evidence" value="ECO:0007669"/>
    <property type="project" value="UniProtKB-KW"/>
</dbReference>
<dbReference type="Proteomes" id="UP000250043">
    <property type="component" value="Unassembled WGS sequence"/>
</dbReference>
<feature type="compositionally biased region" description="Acidic residues" evidence="16">
    <location>
        <begin position="232"/>
        <end position="251"/>
    </location>
</feature>
<evidence type="ECO:0000256" key="9">
    <source>
        <dbReference type="ARBA" id="ARBA00023163"/>
    </source>
</evidence>
<comment type="subunit">
    <text evidence="14">Component of an histone acetyltransferase complex. Interacts with H3K4me3 and to a lesser extent with H3K4me2.</text>
</comment>
<keyword evidence="19" id="KW-1185">Reference proteome</keyword>
<gene>
    <name evidence="18" type="ORF">OBBRIDRAFT_817293</name>
</gene>
<dbReference type="PANTHER" id="PTHR10333:SF103">
    <property type="entry name" value="INHIBITOR OF GROWTH PROTEIN 3"/>
    <property type="match status" value="1"/>
</dbReference>
<keyword evidence="3" id="KW-0341">Growth regulation</keyword>
<feature type="binding site" evidence="12">
    <location>
        <position position="303"/>
    </location>
    <ligand>
        <name>Zn(2+)</name>
        <dbReference type="ChEBI" id="CHEBI:29105"/>
        <label>2</label>
    </ligand>
</feature>
<feature type="binding site" evidence="12">
    <location>
        <position position="273"/>
    </location>
    <ligand>
        <name>Zn(2+)</name>
        <dbReference type="ChEBI" id="CHEBI:29105"/>
        <label>2</label>
    </ligand>
</feature>
<comment type="subcellular location">
    <subcellularLocation>
        <location evidence="1 14">Nucleus</location>
    </subcellularLocation>
</comment>
<dbReference type="PANTHER" id="PTHR10333">
    <property type="entry name" value="INHIBITOR OF GROWTH PROTEIN"/>
    <property type="match status" value="1"/>
</dbReference>
<feature type="compositionally biased region" description="Polar residues" evidence="16">
    <location>
        <begin position="202"/>
        <end position="216"/>
    </location>
</feature>
<dbReference type="InterPro" id="IPR019787">
    <property type="entry name" value="Znf_PHD-finger"/>
</dbReference>
<proteinExistence type="inferred from homology"/>
<dbReference type="GO" id="GO:0006325">
    <property type="term" value="P:chromatin organization"/>
    <property type="evidence" value="ECO:0007669"/>
    <property type="project" value="UniProtKB-KW"/>
</dbReference>
<comment type="similarity">
    <text evidence="2 14">Belongs to the ING family.</text>
</comment>
<feature type="binding site" evidence="12">
    <location>
        <position position="262"/>
    </location>
    <ligand>
        <name>Zn(2+)</name>
        <dbReference type="ChEBI" id="CHEBI:29105"/>
        <label>1</label>
    </ligand>
</feature>
<keyword evidence="9" id="KW-0804">Transcription</keyword>
<dbReference type="OrthoDB" id="5411773at2759"/>
<dbReference type="InterPro" id="IPR028651">
    <property type="entry name" value="ING_fam"/>
</dbReference>
<dbReference type="Gene3D" id="6.10.140.1740">
    <property type="match status" value="1"/>
</dbReference>
<keyword evidence="15" id="KW-0175">Coiled coil</keyword>
<keyword evidence="10 14" id="KW-0539">Nucleus</keyword>
<feature type="site" description="Histone H3K4me3 binding" evidence="11">
    <location>
        <position position="282"/>
    </location>
</feature>
<dbReference type="PROSITE" id="PS50016">
    <property type="entry name" value="ZF_PHD_2"/>
    <property type="match status" value="1"/>
</dbReference>
<evidence type="ECO:0000256" key="12">
    <source>
        <dbReference type="PIRSR" id="PIRSR628651-51"/>
    </source>
</evidence>
<evidence type="ECO:0000256" key="4">
    <source>
        <dbReference type="ARBA" id="ARBA00022723"/>
    </source>
</evidence>
<comment type="domain">
    <text evidence="14">The PHD-type zinc finger mediates the binding to H3K4me3.</text>
</comment>